<keyword evidence="7" id="KW-0436">Ligase</keyword>
<keyword evidence="17" id="KW-0486">Methionine biosynthesis</keyword>
<keyword evidence="9" id="KW-0028">Amino-acid biosynthesis</keyword>
<sequence>MAPALLTAVDSASHIHLIIGSNPLAAARCTRSLEVGAKPLLLAPEDATLHYGLAKRIEDGQVQWLKRNFRNEDLTTLGREEVDNVVDAVFVTAGGKGNLSTLISNSCRRLRIPVNVTDAPNLSSFTLLSTHSDGPLQIGVTTSGKGCKLSARIRREIASSLPAHLGDAVERLGTMRRRIWEEDHAAELSQDLEVEEEDAGQTATFNKLITSESADIARGRRMRWLSQICEYWPLRRLATISDADVEAVLHDYASSRLKQKADPEQFIEAAGRIALVGSGPGHPDLLTQAAHKAILSADLVLADKLVPSAILDLVPRRATVHIARKFPGNADKAQEELLEWGLEGLKAGKRVVRIKQGDPYIYGRGGEEFLFFRSHGYIPTVLPGITSALSAPLFADIPLTHRGVADQVLVCTGTGRKGAPLVPPPYVQTRTVVLLMSLHRLSALIESLQQHDYPKDTPCAVLERASCPDQRVIRTTLENVCAAVEEEGSRPPGLLVVGHACNILKQHSQRWVVEEGFKRLDSIVDSGIPLADKSPSSTETLAMASSTVVEVDIGGKLPKVASGKVRDLFAVDEETLLFIASDRISAYDVVMENGIPGKGALLTQMSVYWFQYLKDHIPTLQTHFISRSLPKALESLDRPLYEALGPRSMQVRRLEIVPIESIVRGYITGSAWSEYKKSGTVHGITLPSGLVEGQKLPTPLWTPSTKAEAGAKDENISPQRARALIGDEKVAADVERLSLEIYLVAAARAEETGIVLADTKFEFGLDRANGNAVVLVDEVLTSDSSRFWPKDTWEAHLGKAQPSFDKQFLRDWLTSNGLKGKEGVKVPDDIVEQTAQKYKEACDMLTGKNA</sequence>
<dbReference type="Gene3D" id="3.40.50.720">
    <property type="entry name" value="NAD(P)-binding Rossmann-like Domain"/>
    <property type="match status" value="1"/>
</dbReference>
<dbReference type="Pfam" id="PF13241">
    <property type="entry name" value="NAD_binding_7"/>
    <property type="match status" value="1"/>
</dbReference>
<evidence type="ECO:0000313" key="28">
    <source>
        <dbReference type="Proteomes" id="UP001140513"/>
    </source>
</evidence>
<evidence type="ECO:0000259" key="23">
    <source>
        <dbReference type="Pfam" id="PF00590"/>
    </source>
</evidence>
<dbReference type="InterPro" id="IPR018236">
    <property type="entry name" value="SAICAR_synthetase_CS"/>
</dbReference>
<evidence type="ECO:0000256" key="4">
    <source>
        <dbReference type="ARBA" id="ARBA00012162"/>
    </source>
</evidence>
<dbReference type="Pfam" id="PF14824">
    <property type="entry name" value="Sirohm_synth_M"/>
    <property type="match status" value="1"/>
</dbReference>
<dbReference type="SUPFAM" id="SSF56104">
    <property type="entry name" value="SAICAR synthase-like"/>
    <property type="match status" value="1"/>
</dbReference>
<reference evidence="27" key="1">
    <citation type="submission" date="2022-10" db="EMBL/GenBank/DDBJ databases">
        <title>Tapping the CABI collections for fungal endophytes: first genome assemblies for Collariella, Neodidymelliopsis, Ascochyta clinopodiicola, Didymella pomorum, Didymosphaeria variabile, Neocosmospora piperis and Neocucurbitaria cava.</title>
        <authorList>
            <person name="Hill R."/>
        </authorList>
    </citation>
    <scope>NUCLEOTIDE SEQUENCE</scope>
    <source>
        <strain evidence="27">IMI 356815</strain>
    </source>
</reference>
<evidence type="ECO:0000256" key="7">
    <source>
        <dbReference type="ARBA" id="ARBA00022598"/>
    </source>
</evidence>
<evidence type="ECO:0000256" key="8">
    <source>
        <dbReference type="ARBA" id="ARBA00022603"/>
    </source>
</evidence>
<evidence type="ECO:0000256" key="13">
    <source>
        <dbReference type="ARBA" id="ARBA00022755"/>
    </source>
</evidence>
<dbReference type="GO" id="GO:0004639">
    <property type="term" value="F:phosphoribosylaminoimidazolesuccinocarboxamide synthase activity"/>
    <property type="evidence" value="ECO:0007669"/>
    <property type="project" value="UniProtKB-EC"/>
</dbReference>
<evidence type="ECO:0000256" key="21">
    <source>
        <dbReference type="ARBA" id="ARBA00055636"/>
    </source>
</evidence>
<dbReference type="PROSITE" id="PS00840">
    <property type="entry name" value="SUMT_2"/>
    <property type="match status" value="1"/>
</dbReference>
<dbReference type="HAMAP" id="MF_00137">
    <property type="entry name" value="SAICAR_synth"/>
    <property type="match status" value="1"/>
</dbReference>
<feature type="domain" description="Tetrapyrrole methylase" evidence="23">
    <location>
        <begin position="273"/>
        <end position="480"/>
    </location>
</feature>
<comment type="pathway">
    <text evidence="1">Purine metabolism; IMP biosynthesis via de novo pathway; 5-amino-1-(5-phospho-D-ribosyl)imidazole-4-carboxamide from 5-amino-1-(5-phospho-D-ribosyl)imidazole-4-carboxylate: step 1/2.</text>
</comment>
<dbReference type="PANTHER" id="PTHR45790:SF6">
    <property type="entry name" value="UROPORPHYRINOGEN-III C-METHYLTRANSFERASE"/>
    <property type="match status" value="1"/>
</dbReference>
<dbReference type="InterPro" id="IPR028162">
    <property type="entry name" value="Met8_C"/>
</dbReference>
<dbReference type="EC" id="2.1.1.107" evidence="4"/>
<feature type="domain" description="SAICAR synthetase/ADE2 N-terminal" evidence="24">
    <location>
        <begin position="560"/>
        <end position="824"/>
    </location>
</feature>
<keyword evidence="15" id="KW-0560">Oxidoreductase</keyword>
<dbReference type="InterPro" id="IPR035996">
    <property type="entry name" value="4pyrrol_Methylase_sf"/>
</dbReference>
<dbReference type="Pfam" id="PF14823">
    <property type="entry name" value="Sirohm_synth_C"/>
    <property type="match status" value="1"/>
</dbReference>
<feature type="domain" description="Siroheme biosynthesis protein Met8 C-terminal" evidence="25">
    <location>
        <begin position="218"/>
        <end position="256"/>
    </location>
</feature>
<organism evidence="27 28">
    <name type="scientific">Didymosphaeria variabile</name>
    <dbReference type="NCBI Taxonomy" id="1932322"/>
    <lineage>
        <taxon>Eukaryota</taxon>
        <taxon>Fungi</taxon>
        <taxon>Dikarya</taxon>
        <taxon>Ascomycota</taxon>
        <taxon>Pezizomycotina</taxon>
        <taxon>Dothideomycetes</taxon>
        <taxon>Pleosporomycetidae</taxon>
        <taxon>Pleosporales</taxon>
        <taxon>Massarineae</taxon>
        <taxon>Didymosphaeriaceae</taxon>
        <taxon>Didymosphaeria</taxon>
    </lineage>
</organism>
<proteinExistence type="inferred from homology"/>
<dbReference type="InterPro" id="IPR028923">
    <property type="entry name" value="SAICAR_synt/ADE2_N"/>
</dbReference>
<dbReference type="InterPro" id="IPR006366">
    <property type="entry name" value="CobA/CysG_C"/>
</dbReference>
<evidence type="ECO:0000256" key="3">
    <source>
        <dbReference type="ARBA" id="ARBA00010190"/>
    </source>
</evidence>
<dbReference type="Gene3D" id="3.30.470.20">
    <property type="entry name" value="ATP-grasp fold, B domain"/>
    <property type="match status" value="1"/>
</dbReference>
<dbReference type="PROSITE" id="PS01058">
    <property type="entry name" value="SAICAR_SYNTHETASE_2"/>
    <property type="match status" value="1"/>
</dbReference>
<dbReference type="Gene3D" id="3.40.1010.10">
    <property type="entry name" value="Cobalt-precorrin-4 Transmethylase, Domain 1"/>
    <property type="match status" value="1"/>
</dbReference>
<evidence type="ECO:0000256" key="11">
    <source>
        <dbReference type="ARBA" id="ARBA00022691"/>
    </source>
</evidence>
<dbReference type="GO" id="GO:0043115">
    <property type="term" value="F:precorrin-2 dehydrogenase activity"/>
    <property type="evidence" value="ECO:0007669"/>
    <property type="project" value="UniProtKB-EC"/>
</dbReference>
<evidence type="ECO:0000256" key="18">
    <source>
        <dbReference type="ARBA" id="ARBA00023244"/>
    </source>
</evidence>
<dbReference type="GO" id="GO:0005524">
    <property type="term" value="F:ATP binding"/>
    <property type="evidence" value="ECO:0007669"/>
    <property type="project" value="UniProtKB-KW"/>
</dbReference>
<evidence type="ECO:0000256" key="5">
    <source>
        <dbReference type="ARBA" id="ARBA00012217"/>
    </source>
</evidence>
<dbReference type="EMBL" id="JAPEUX010000002">
    <property type="protein sequence ID" value="KAJ4358526.1"/>
    <property type="molecule type" value="Genomic_DNA"/>
</dbReference>
<evidence type="ECO:0000256" key="1">
    <source>
        <dbReference type="ARBA" id="ARBA00004672"/>
    </source>
</evidence>
<dbReference type="Gene3D" id="3.30.950.10">
    <property type="entry name" value="Methyltransferase, Cobalt-precorrin-4 Transmethylase, Domain 2"/>
    <property type="match status" value="1"/>
</dbReference>
<keyword evidence="13" id="KW-0658">Purine biosynthesis</keyword>
<keyword evidence="16" id="KW-0520">NAD</keyword>
<comment type="caution">
    <text evidence="27">The sequence shown here is derived from an EMBL/GenBank/DDBJ whole genome shotgun (WGS) entry which is preliminary data.</text>
</comment>
<dbReference type="GeneID" id="80906640"/>
<dbReference type="GO" id="GO:0032259">
    <property type="term" value="P:methylation"/>
    <property type="evidence" value="ECO:0007669"/>
    <property type="project" value="UniProtKB-KW"/>
</dbReference>
<evidence type="ECO:0000256" key="22">
    <source>
        <dbReference type="RuleBase" id="RU003960"/>
    </source>
</evidence>
<dbReference type="GO" id="GO:0019354">
    <property type="term" value="P:siroheme biosynthetic process"/>
    <property type="evidence" value="ECO:0007669"/>
    <property type="project" value="InterPro"/>
</dbReference>
<evidence type="ECO:0000256" key="10">
    <source>
        <dbReference type="ARBA" id="ARBA00022679"/>
    </source>
</evidence>
<dbReference type="Gene3D" id="3.30.200.20">
    <property type="entry name" value="Phosphorylase Kinase, domain 1"/>
    <property type="match status" value="1"/>
</dbReference>
<evidence type="ECO:0000256" key="16">
    <source>
        <dbReference type="ARBA" id="ARBA00023027"/>
    </source>
</evidence>
<dbReference type="CDD" id="cd11642">
    <property type="entry name" value="SUMT"/>
    <property type="match status" value="1"/>
</dbReference>
<evidence type="ECO:0000256" key="9">
    <source>
        <dbReference type="ARBA" id="ARBA00022605"/>
    </source>
</evidence>
<evidence type="ECO:0000256" key="12">
    <source>
        <dbReference type="ARBA" id="ARBA00022741"/>
    </source>
</evidence>
<gene>
    <name evidence="27" type="primary">MET1</name>
    <name evidence="27" type="ORF">N0V89_003110</name>
</gene>
<comment type="function">
    <text evidence="21">Siroheme synthase involved in methionine biosynthesis.</text>
</comment>
<evidence type="ECO:0000259" key="24">
    <source>
        <dbReference type="Pfam" id="PF01259"/>
    </source>
</evidence>
<evidence type="ECO:0000256" key="15">
    <source>
        <dbReference type="ARBA" id="ARBA00023002"/>
    </source>
</evidence>
<dbReference type="EC" id="6.3.2.6" evidence="5"/>
<evidence type="ECO:0000259" key="25">
    <source>
        <dbReference type="Pfam" id="PF14823"/>
    </source>
</evidence>
<evidence type="ECO:0000313" key="27">
    <source>
        <dbReference type="EMBL" id="KAJ4358526.1"/>
    </source>
</evidence>
<dbReference type="CDD" id="cd01414">
    <property type="entry name" value="SAICAR_synt_Sc"/>
    <property type="match status" value="1"/>
</dbReference>
<dbReference type="FunFam" id="3.40.1010.10:FF:000006">
    <property type="entry name" value="Siroheme synthase, putative"/>
    <property type="match status" value="1"/>
</dbReference>
<protein>
    <recommendedName>
        <fullName evidence="19">SAICAR synthetase</fullName>
        <ecNumber evidence="6">1.3.1.76</ecNumber>
        <ecNumber evidence="4">2.1.1.107</ecNumber>
        <ecNumber evidence="5">6.3.2.6</ecNumber>
    </recommendedName>
</protein>
<dbReference type="GO" id="GO:0009086">
    <property type="term" value="P:methionine biosynthetic process"/>
    <property type="evidence" value="ECO:0007669"/>
    <property type="project" value="UniProtKB-KW"/>
</dbReference>
<keyword evidence="14" id="KW-0067">ATP-binding</keyword>
<keyword evidence="28" id="KW-1185">Reference proteome</keyword>
<keyword evidence="10 22" id="KW-0808">Transferase</keyword>
<evidence type="ECO:0000256" key="20">
    <source>
        <dbReference type="ARBA" id="ARBA00052360"/>
    </source>
</evidence>
<dbReference type="EC" id="1.3.1.76" evidence="6"/>
<comment type="catalytic activity">
    <reaction evidence="20">
        <text>uroporphyrinogen III + 2 S-adenosyl-L-methionine = precorrin-2 + 2 S-adenosyl-L-homocysteine + H(+)</text>
        <dbReference type="Rhea" id="RHEA:32459"/>
        <dbReference type="ChEBI" id="CHEBI:15378"/>
        <dbReference type="ChEBI" id="CHEBI:57308"/>
        <dbReference type="ChEBI" id="CHEBI:57856"/>
        <dbReference type="ChEBI" id="CHEBI:58827"/>
        <dbReference type="ChEBI" id="CHEBI:59789"/>
        <dbReference type="EC" id="2.1.1.107"/>
    </reaction>
</comment>
<dbReference type="GO" id="GO:0004851">
    <property type="term" value="F:uroporphyrin-III C-methyltransferase activity"/>
    <property type="evidence" value="ECO:0007669"/>
    <property type="project" value="UniProtKB-EC"/>
</dbReference>
<keyword evidence="18" id="KW-0627">Porphyrin biosynthesis</keyword>
<keyword evidence="11" id="KW-0949">S-adenosyl-L-methionine</keyword>
<evidence type="ECO:0000259" key="26">
    <source>
        <dbReference type="Pfam" id="PF14824"/>
    </source>
</evidence>
<dbReference type="AlphaFoldDB" id="A0A9W8XTS2"/>
<dbReference type="GO" id="GO:0006164">
    <property type="term" value="P:purine nucleotide biosynthetic process"/>
    <property type="evidence" value="ECO:0007669"/>
    <property type="project" value="UniProtKB-KW"/>
</dbReference>
<feature type="domain" description="Siroheme synthase central" evidence="26">
    <location>
        <begin position="133"/>
        <end position="159"/>
    </location>
</feature>
<keyword evidence="12" id="KW-0547">Nucleotide-binding</keyword>
<dbReference type="SUPFAM" id="SSF75615">
    <property type="entry name" value="Siroheme synthase middle domains-like"/>
    <property type="match status" value="1"/>
</dbReference>
<dbReference type="FunFam" id="3.40.50.720:FF:000504">
    <property type="entry name" value="Siroheme synthase, putative"/>
    <property type="match status" value="1"/>
</dbReference>
<evidence type="ECO:0000256" key="14">
    <source>
        <dbReference type="ARBA" id="ARBA00022840"/>
    </source>
</evidence>
<accession>A0A9W8XTS2</accession>
<name>A0A9W8XTS2_9PLEO</name>
<dbReference type="InterPro" id="IPR050161">
    <property type="entry name" value="Siro_Cobalamin_biosynth"/>
</dbReference>
<dbReference type="InterPro" id="IPR036291">
    <property type="entry name" value="NAD(P)-bd_dom_sf"/>
</dbReference>
<dbReference type="InterPro" id="IPR001636">
    <property type="entry name" value="SAICAR_synth"/>
</dbReference>
<evidence type="ECO:0000256" key="17">
    <source>
        <dbReference type="ARBA" id="ARBA00023167"/>
    </source>
</evidence>
<dbReference type="Pfam" id="PF00590">
    <property type="entry name" value="TP_methylase"/>
    <property type="match status" value="1"/>
</dbReference>
<evidence type="ECO:0000256" key="2">
    <source>
        <dbReference type="ARBA" id="ARBA00005879"/>
    </source>
</evidence>
<evidence type="ECO:0000256" key="6">
    <source>
        <dbReference type="ARBA" id="ARBA00012400"/>
    </source>
</evidence>
<keyword evidence="8 22" id="KW-0489">Methyltransferase</keyword>
<dbReference type="InterPro" id="IPR014776">
    <property type="entry name" value="4pyrrole_Mease_sub2"/>
</dbReference>
<dbReference type="PROSITE" id="PS01057">
    <property type="entry name" value="SAICAR_SYNTHETASE_1"/>
    <property type="match status" value="1"/>
</dbReference>
<dbReference type="NCBIfam" id="NF010568">
    <property type="entry name" value="PRK13961.1"/>
    <property type="match status" value="1"/>
</dbReference>
<dbReference type="InterPro" id="IPR000878">
    <property type="entry name" value="4pyrrol_Mease"/>
</dbReference>
<comment type="similarity">
    <text evidence="3">Belongs to the SAICAR synthetase family.</text>
</comment>
<dbReference type="InterPro" id="IPR014777">
    <property type="entry name" value="4pyrrole_Mease_sub1"/>
</dbReference>
<dbReference type="SUPFAM" id="SSF53790">
    <property type="entry name" value="Tetrapyrrole methylase"/>
    <property type="match status" value="1"/>
</dbReference>
<dbReference type="OrthoDB" id="508204at2759"/>
<dbReference type="FunFam" id="3.30.470.20:FF:000015">
    <property type="entry name" value="Phosphoribosylaminoimidazole-succinocarboxamide synthase"/>
    <property type="match status" value="1"/>
</dbReference>
<dbReference type="Pfam" id="PF01259">
    <property type="entry name" value="SAICAR_synt"/>
    <property type="match status" value="1"/>
</dbReference>
<dbReference type="SUPFAM" id="SSF51735">
    <property type="entry name" value="NAD(P)-binding Rossmann-fold domains"/>
    <property type="match status" value="1"/>
</dbReference>
<evidence type="ECO:0000256" key="19">
    <source>
        <dbReference type="ARBA" id="ARBA00030409"/>
    </source>
</evidence>
<dbReference type="PANTHER" id="PTHR45790">
    <property type="entry name" value="SIROHEME SYNTHASE-RELATED"/>
    <property type="match status" value="1"/>
</dbReference>
<dbReference type="NCBIfam" id="TIGR01469">
    <property type="entry name" value="cobA_cysG_Cterm"/>
    <property type="match status" value="1"/>
</dbReference>
<comment type="similarity">
    <text evidence="2 22">Belongs to the precorrin methyltransferase family.</text>
</comment>
<dbReference type="FunFam" id="3.30.950.10:FF:000005">
    <property type="entry name" value="Uroporphyrin-III c-methyltransferase, putative"/>
    <property type="match status" value="1"/>
</dbReference>
<dbReference type="NCBIfam" id="TIGR00081">
    <property type="entry name" value="purC"/>
    <property type="match status" value="1"/>
</dbReference>
<dbReference type="Proteomes" id="UP001140513">
    <property type="component" value="Unassembled WGS sequence"/>
</dbReference>
<dbReference type="InterPro" id="IPR003043">
    <property type="entry name" value="Uropor_MeTrfase_CS"/>
</dbReference>
<dbReference type="RefSeq" id="XP_056075385.1">
    <property type="nucleotide sequence ID" value="XM_056211912.1"/>
</dbReference>
<dbReference type="InterPro" id="IPR028281">
    <property type="entry name" value="Sirohaem_synthase_central"/>
</dbReference>